<feature type="compositionally biased region" description="Basic and acidic residues" evidence="7">
    <location>
        <begin position="844"/>
        <end position="858"/>
    </location>
</feature>
<evidence type="ECO:0000256" key="1">
    <source>
        <dbReference type="ARBA" id="ARBA00004123"/>
    </source>
</evidence>
<keyword evidence="5" id="KW-0539">Nucleus</keyword>
<evidence type="ECO:0000256" key="5">
    <source>
        <dbReference type="ARBA" id="ARBA00023242"/>
    </source>
</evidence>
<dbReference type="Gene3D" id="3.40.50.10190">
    <property type="entry name" value="BRCT domain"/>
    <property type="match status" value="2"/>
</dbReference>
<feature type="compositionally biased region" description="Polar residues" evidence="7">
    <location>
        <begin position="356"/>
        <end position="371"/>
    </location>
</feature>
<reference evidence="9" key="1">
    <citation type="journal article" date="2023" name="Mol. Biol. Evol.">
        <title>Third-Generation Sequencing Reveals the Adaptive Role of the Epigenome in Three Deep-Sea Polychaetes.</title>
        <authorList>
            <person name="Perez M."/>
            <person name="Aroh O."/>
            <person name="Sun Y."/>
            <person name="Lan Y."/>
            <person name="Juniper S.K."/>
            <person name="Young C.R."/>
            <person name="Angers B."/>
            <person name="Qian P.Y."/>
        </authorList>
    </citation>
    <scope>NUCLEOTIDE SEQUENCE</scope>
    <source>
        <strain evidence="9">P08H-3</strain>
    </source>
</reference>
<feature type="compositionally biased region" description="Basic residues" evidence="7">
    <location>
        <begin position="624"/>
        <end position="640"/>
    </location>
</feature>
<feature type="domain" description="BRCT" evidence="8">
    <location>
        <begin position="1375"/>
        <end position="1412"/>
    </location>
</feature>
<feature type="compositionally biased region" description="Basic and acidic residues" evidence="7">
    <location>
        <begin position="467"/>
        <end position="477"/>
    </location>
</feature>
<feature type="coiled-coil region" evidence="6">
    <location>
        <begin position="1194"/>
        <end position="1221"/>
    </location>
</feature>
<dbReference type="PANTHER" id="PTHR13763">
    <property type="entry name" value="BREAST CANCER TYPE 1 SUSCEPTIBILITY PROTEIN BRCA1"/>
    <property type="match status" value="1"/>
</dbReference>
<feature type="compositionally biased region" description="Basic residues" evidence="7">
    <location>
        <begin position="478"/>
        <end position="488"/>
    </location>
</feature>
<evidence type="ECO:0000256" key="3">
    <source>
        <dbReference type="ARBA" id="ARBA00022763"/>
    </source>
</evidence>
<feature type="region of interest" description="Disordered" evidence="7">
    <location>
        <begin position="323"/>
        <end position="371"/>
    </location>
</feature>
<keyword evidence="4" id="KW-0234">DNA repair</keyword>
<dbReference type="GO" id="GO:0000724">
    <property type="term" value="P:double-strand break repair via homologous recombination"/>
    <property type="evidence" value="ECO:0007669"/>
    <property type="project" value="TreeGrafter"/>
</dbReference>
<dbReference type="GO" id="GO:0004842">
    <property type="term" value="F:ubiquitin-protein transferase activity"/>
    <property type="evidence" value="ECO:0007669"/>
    <property type="project" value="TreeGrafter"/>
</dbReference>
<feature type="compositionally biased region" description="Basic residues" evidence="7">
    <location>
        <begin position="289"/>
        <end position="307"/>
    </location>
</feature>
<feature type="compositionally biased region" description="Basic and acidic residues" evidence="7">
    <location>
        <begin position="1270"/>
        <end position="1282"/>
    </location>
</feature>
<feature type="region of interest" description="Disordered" evidence="7">
    <location>
        <begin position="624"/>
        <end position="645"/>
    </location>
</feature>
<dbReference type="InterPro" id="IPR001357">
    <property type="entry name" value="BRCT_dom"/>
</dbReference>
<comment type="caution">
    <text evidence="9">The sequence shown here is derived from an EMBL/GenBank/DDBJ whole genome shotgun (WGS) entry which is preliminary data.</text>
</comment>
<feature type="compositionally biased region" description="Basic and acidic residues" evidence="7">
    <location>
        <begin position="581"/>
        <end position="590"/>
    </location>
</feature>
<proteinExistence type="predicted"/>
<evidence type="ECO:0000313" key="9">
    <source>
        <dbReference type="EMBL" id="KAK2165645.1"/>
    </source>
</evidence>
<dbReference type="GO" id="GO:0031436">
    <property type="term" value="C:BRCA1-BARD1 complex"/>
    <property type="evidence" value="ECO:0007669"/>
    <property type="project" value="TreeGrafter"/>
</dbReference>
<feature type="domain" description="BRCT" evidence="8">
    <location>
        <begin position="1431"/>
        <end position="1530"/>
    </location>
</feature>
<keyword evidence="2" id="KW-0677">Repeat</keyword>
<dbReference type="PROSITE" id="PS50172">
    <property type="entry name" value="BRCT"/>
    <property type="match status" value="2"/>
</dbReference>
<feature type="compositionally biased region" description="Basic residues" evidence="7">
    <location>
        <begin position="1240"/>
        <end position="1255"/>
    </location>
</feature>
<comment type="subcellular location">
    <subcellularLocation>
        <location evidence="1">Nucleus</location>
    </subcellularLocation>
</comment>
<dbReference type="EMBL" id="JAODUP010000047">
    <property type="protein sequence ID" value="KAK2165645.1"/>
    <property type="molecule type" value="Genomic_DNA"/>
</dbReference>
<name>A0AAD9K7W2_9ANNE</name>
<organism evidence="9 10">
    <name type="scientific">Paralvinella palmiformis</name>
    <dbReference type="NCBI Taxonomy" id="53620"/>
    <lineage>
        <taxon>Eukaryota</taxon>
        <taxon>Metazoa</taxon>
        <taxon>Spiralia</taxon>
        <taxon>Lophotrochozoa</taxon>
        <taxon>Annelida</taxon>
        <taxon>Polychaeta</taxon>
        <taxon>Sedentaria</taxon>
        <taxon>Canalipalpata</taxon>
        <taxon>Terebellida</taxon>
        <taxon>Terebelliformia</taxon>
        <taxon>Alvinellidae</taxon>
        <taxon>Paralvinella</taxon>
    </lineage>
</organism>
<feature type="region of interest" description="Disordered" evidence="7">
    <location>
        <begin position="837"/>
        <end position="875"/>
    </location>
</feature>
<keyword evidence="3" id="KW-0227">DNA damage</keyword>
<feature type="region of interest" description="Disordered" evidence="7">
    <location>
        <begin position="464"/>
        <end position="502"/>
    </location>
</feature>
<dbReference type="GO" id="GO:0070531">
    <property type="term" value="C:BRCA1-A complex"/>
    <property type="evidence" value="ECO:0007669"/>
    <property type="project" value="TreeGrafter"/>
</dbReference>
<dbReference type="SUPFAM" id="SSF52113">
    <property type="entry name" value="BRCT domain"/>
    <property type="match status" value="1"/>
</dbReference>
<feature type="region of interest" description="Disordered" evidence="7">
    <location>
        <begin position="530"/>
        <end position="602"/>
    </location>
</feature>
<evidence type="ECO:0000259" key="8">
    <source>
        <dbReference type="PROSITE" id="PS50172"/>
    </source>
</evidence>
<feature type="compositionally biased region" description="Acidic residues" evidence="7">
    <location>
        <begin position="1259"/>
        <end position="1269"/>
    </location>
</feature>
<gene>
    <name evidence="9" type="ORF">LSH36_47g03014</name>
</gene>
<evidence type="ECO:0000256" key="4">
    <source>
        <dbReference type="ARBA" id="ARBA00023204"/>
    </source>
</evidence>
<sequence length="1537" mass="171684">MFTKRSLQPLPKWNDIVNKIRELVTAFQKDTGVLYDQERPPKKKRKTRNTIRRRKNTKIVIQIPENDSPIQDVSGVELGGAVSEKCDQPEANRSDQSEVIRMAKTRLADLTENEAAVGHRTETCLGKSLCGHQTRDCVDKANCITWHQDSKEEQIDKVDRWLEEMPESLSTVNSDLRSPLARQNLSLKALCEKYDVQTCAEKCTSKQVHGQLSCDRVTKSDIPDTPDLGNIPGLALGCEGPGAVRKIFKSRNSASRASCSPVRIKQSMLLPNSPPSDDPYFFKVSQKTPKVKGKKGKGKGRTRMSRKKKLDLFTGECVVSDNKTKDVEKSQNESAAEDGSRNAKNVSHADKVQDSGCGSPSNLHSVSNNDANKMNQENIEEERKSSKESLLQNIQHRSFIDEDAQKDCGKIEACMHEPDVGMGAEHIDGKNSTTVAVTSKRRKSVKKSRVLGNPEELNVELYVDVPPQRDGKDDHREHRTQRSLRNKAKREQRGNEEVTCSSAELQDIREQILEAEQHELMLSQQFRDLQNERNPQKQTTLPKQKQSRTRDTNRGRGSNSKQRQAKAGGEHESNNGTETVDGMKQDRTKQEQVLSVRSEVKDKQCHKEDDILEMDDTLGDNIKKTQKQATRRSTRRMRQNKKTDEQTYANVCKGAIQDIVHNRDAVESSTEAVLLVNKKCNAVEIVAEVHHCNVDDSDHVPDVMEDRSDGAGFVAKSEADGEKTKQVNCETAGLESTTEGTRRREEPFKTGSGWMVAVDTEVSADVGHCGDVGEVRKTENCSFPNVYGHEVHVHIKKSSRPGAQKPVDTLMSDQWHGVRHMAKDLVNKRKKRLTFKKKKGRKGSYVDKKKKETKRTDSEQDVSSGVNITSVTSEDQQTVQELHLGVDKKQSSETTHIEGITAGGLVTGAITEYETPLKPKTAIAGPESLDIAVMEAAEMMNDHLENDTELKPDEFDDVEELENVYEEGIPTGNVGHLVDSNAHGSSSRSTVDLAQVVCVSNDAVSATPGASDVRDLLLINLPEIRTDKKISVRRKSCLHRAVGQSGSHHNKSPEDVSIATSSEIKVVNRNDGICVFSQSSGNSVSLLKSTERRRSSYQGKNNAALGPIKRKGDAEVCDDEEMVNRISADNRDVTVVPDSEHPGQNDVICMRYDSDDTMTHIFIVTGGLSSERHVNMTSSSALSSLSDLPTTQYKEHLKIDMENIQNEIARLEAELQEEGTMIDSLKMGSDESEMEQSGRSHVRKSNKRTRARRRRIVIDSDDDLDDVGEDPPRDHATREHAQIRTPLRIQGSPTVITAPANPSPGGKVLSRRRFPSLGHHHDHIRFSSLLLRSSQPIGCLLMMLASKQSSQPNLIGASQPRASTKPSLGSRRCQRTLKYFQAVAHHKWLVSVDWVINSVKRNRLLPVEMYEIVGDTVEEDEHFAPQRSRLSKTPLLECYQILCHGEFRDLTEYDLSDLVRACGGSMITSLSQFTSELDVIRIVMIDSDDPKLLPQLYRLQQAYDCCVVTKDWLLDSIGTYSLRDIKLYSVSTATDNY</sequence>
<evidence type="ECO:0000256" key="7">
    <source>
        <dbReference type="SAM" id="MobiDB-lite"/>
    </source>
</evidence>
<feature type="region of interest" description="Disordered" evidence="7">
    <location>
        <begin position="266"/>
        <end position="307"/>
    </location>
</feature>
<dbReference type="InterPro" id="IPR036420">
    <property type="entry name" value="BRCT_dom_sf"/>
</dbReference>
<evidence type="ECO:0000313" key="10">
    <source>
        <dbReference type="Proteomes" id="UP001208570"/>
    </source>
</evidence>
<keyword evidence="6" id="KW-0175">Coiled coil</keyword>
<feature type="compositionally biased region" description="Polar residues" evidence="7">
    <location>
        <begin position="861"/>
        <end position="875"/>
    </location>
</feature>
<dbReference type="Proteomes" id="UP001208570">
    <property type="component" value="Unassembled WGS sequence"/>
</dbReference>
<dbReference type="PANTHER" id="PTHR13763:SF0">
    <property type="entry name" value="BREAST CANCER TYPE 1 SUSCEPTIBILITY PROTEIN"/>
    <property type="match status" value="1"/>
</dbReference>
<keyword evidence="10" id="KW-1185">Reference proteome</keyword>
<dbReference type="GO" id="GO:0045944">
    <property type="term" value="P:positive regulation of transcription by RNA polymerase II"/>
    <property type="evidence" value="ECO:0007669"/>
    <property type="project" value="TreeGrafter"/>
</dbReference>
<accession>A0AAD9K7W2</accession>
<evidence type="ECO:0000256" key="2">
    <source>
        <dbReference type="ARBA" id="ARBA00022737"/>
    </source>
</evidence>
<dbReference type="InterPro" id="IPR031099">
    <property type="entry name" value="BRCA1-associated"/>
</dbReference>
<feature type="region of interest" description="Disordered" evidence="7">
    <location>
        <begin position="1227"/>
        <end position="1307"/>
    </location>
</feature>
<evidence type="ECO:0000256" key="6">
    <source>
        <dbReference type="SAM" id="Coils"/>
    </source>
</evidence>
<protein>
    <recommendedName>
        <fullName evidence="8">BRCT domain-containing protein</fullName>
    </recommendedName>
</protein>